<proteinExistence type="predicted"/>
<evidence type="ECO:0000256" key="1">
    <source>
        <dbReference type="SAM" id="Phobius"/>
    </source>
</evidence>
<keyword evidence="3" id="KW-1185">Reference proteome</keyword>
<feature type="transmembrane region" description="Helical" evidence="1">
    <location>
        <begin position="53"/>
        <end position="73"/>
    </location>
</feature>
<evidence type="ECO:0008006" key="4">
    <source>
        <dbReference type="Google" id="ProtNLM"/>
    </source>
</evidence>
<dbReference type="RefSeq" id="XP_007868655.1">
    <property type="nucleotide sequence ID" value="XM_007870464.1"/>
</dbReference>
<feature type="transmembrane region" description="Helical" evidence="1">
    <location>
        <begin position="159"/>
        <end position="179"/>
    </location>
</feature>
<name>S7PZD1_GLOTA</name>
<reference evidence="2 3" key="1">
    <citation type="journal article" date="2012" name="Science">
        <title>The Paleozoic origin of enzymatic lignin decomposition reconstructed from 31 fungal genomes.</title>
        <authorList>
            <person name="Floudas D."/>
            <person name="Binder M."/>
            <person name="Riley R."/>
            <person name="Barry K."/>
            <person name="Blanchette R.A."/>
            <person name="Henrissat B."/>
            <person name="Martinez A.T."/>
            <person name="Otillar R."/>
            <person name="Spatafora J.W."/>
            <person name="Yadav J.S."/>
            <person name="Aerts A."/>
            <person name="Benoit I."/>
            <person name="Boyd A."/>
            <person name="Carlson A."/>
            <person name="Copeland A."/>
            <person name="Coutinho P.M."/>
            <person name="de Vries R.P."/>
            <person name="Ferreira P."/>
            <person name="Findley K."/>
            <person name="Foster B."/>
            <person name="Gaskell J."/>
            <person name="Glotzer D."/>
            <person name="Gorecki P."/>
            <person name="Heitman J."/>
            <person name="Hesse C."/>
            <person name="Hori C."/>
            <person name="Igarashi K."/>
            <person name="Jurgens J.A."/>
            <person name="Kallen N."/>
            <person name="Kersten P."/>
            <person name="Kohler A."/>
            <person name="Kuees U."/>
            <person name="Kumar T.K.A."/>
            <person name="Kuo A."/>
            <person name="LaButti K."/>
            <person name="Larrondo L.F."/>
            <person name="Lindquist E."/>
            <person name="Ling A."/>
            <person name="Lombard V."/>
            <person name="Lucas S."/>
            <person name="Lundell T."/>
            <person name="Martin R."/>
            <person name="McLaughlin D.J."/>
            <person name="Morgenstern I."/>
            <person name="Morin E."/>
            <person name="Murat C."/>
            <person name="Nagy L.G."/>
            <person name="Nolan M."/>
            <person name="Ohm R.A."/>
            <person name="Patyshakuliyeva A."/>
            <person name="Rokas A."/>
            <person name="Ruiz-Duenas F.J."/>
            <person name="Sabat G."/>
            <person name="Salamov A."/>
            <person name="Samejima M."/>
            <person name="Schmutz J."/>
            <person name="Slot J.C."/>
            <person name="St John F."/>
            <person name="Stenlid J."/>
            <person name="Sun H."/>
            <person name="Sun S."/>
            <person name="Syed K."/>
            <person name="Tsang A."/>
            <person name="Wiebenga A."/>
            <person name="Young D."/>
            <person name="Pisabarro A."/>
            <person name="Eastwood D.C."/>
            <person name="Martin F."/>
            <person name="Cullen D."/>
            <person name="Grigoriev I.V."/>
            <person name="Hibbett D.S."/>
        </authorList>
    </citation>
    <scope>NUCLEOTIDE SEQUENCE [LARGE SCALE GENOMIC DNA]</scope>
    <source>
        <strain evidence="2 3">ATCC 11539</strain>
    </source>
</reference>
<evidence type="ECO:0000313" key="2">
    <source>
        <dbReference type="EMBL" id="EPQ52657.1"/>
    </source>
</evidence>
<sequence>PAPPTPQQRLDFDYIALTAVVLVSWEIALHLWQDFNYLRTPRWYRRPVIWAYFIQRYGAFAVVIAETLIRIGHPKSCHAAGLVALTVGGVGVLPSVSLIYFYRVLAIWNKNKTVTYTLAFLWIVLFGTSLTAPFAQSAGNLPTGGCTITRSEKYTPASFIANAVYDAVVFIFTIMKLLANRRQYSQFRSPMQTLLLRDGVLYFFISVVVGIIDIVFLEAVPNPAIASSVIPMHIALTSIMTTRLVNNVFVIATQPTSTGYEHPPTSFLHIVSVGSGVGTESYQLNDGDDDTKVANDDLERGYRPPRNQTYAVPMQV</sequence>
<dbReference type="eggNOG" id="ENOG502SWBR">
    <property type="taxonomic scope" value="Eukaryota"/>
</dbReference>
<accession>S7PZD1</accession>
<dbReference type="KEGG" id="gtr:GLOTRDRAFT_16390"/>
<dbReference type="EMBL" id="KB469307">
    <property type="protein sequence ID" value="EPQ52657.1"/>
    <property type="molecule type" value="Genomic_DNA"/>
</dbReference>
<dbReference type="AlphaFoldDB" id="S7PZD1"/>
<evidence type="ECO:0000313" key="3">
    <source>
        <dbReference type="Proteomes" id="UP000030669"/>
    </source>
</evidence>
<dbReference type="Proteomes" id="UP000030669">
    <property type="component" value="Unassembled WGS sequence"/>
</dbReference>
<feature type="transmembrane region" description="Helical" evidence="1">
    <location>
        <begin position="200"/>
        <end position="220"/>
    </location>
</feature>
<dbReference type="OMA" id="ARTIPYV"/>
<feature type="transmembrane region" description="Helical" evidence="1">
    <location>
        <begin position="79"/>
        <end position="102"/>
    </location>
</feature>
<organism evidence="2 3">
    <name type="scientific">Gloeophyllum trabeum (strain ATCC 11539 / FP-39264 / Madison 617)</name>
    <name type="common">Brown rot fungus</name>
    <dbReference type="NCBI Taxonomy" id="670483"/>
    <lineage>
        <taxon>Eukaryota</taxon>
        <taxon>Fungi</taxon>
        <taxon>Dikarya</taxon>
        <taxon>Basidiomycota</taxon>
        <taxon>Agaricomycotina</taxon>
        <taxon>Agaricomycetes</taxon>
        <taxon>Gloeophyllales</taxon>
        <taxon>Gloeophyllaceae</taxon>
        <taxon>Gloeophyllum</taxon>
    </lineage>
</organism>
<gene>
    <name evidence="2" type="ORF">GLOTRDRAFT_16390</name>
</gene>
<dbReference type="OrthoDB" id="3038990at2759"/>
<dbReference type="GeneID" id="19304911"/>
<dbReference type="STRING" id="670483.S7PZD1"/>
<feature type="non-terminal residue" evidence="2">
    <location>
        <position position="316"/>
    </location>
</feature>
<feature type="non-terminal residue" evidence="2">
    <location>
        <position position="1"/>
    </location>
</feature>
<protein>
    <recommendedName>
        <fullName evidence="4">Integral membrane protein</fullName>
    </recommendedName>
</protein>
<keyword evidence="1" id="KW-0472">Membrane</keyword>
<keyword evidence="1" id="KW-1133">Transmembrane helix</keyword>
<feature type="transmembrane region" description="Helical" evidence="1">
    <location>
        <begin position="12"/>
        <end position="32"/>
    </location>
</feature>
<dbReference type="HOGENOM" id="CLU_816393_0_0_1"/>
<keyword evidence="1" id="KW-0812">Transmembrane</keyword>
<feature type="transmembrane region" description="Helical" evidence="1">
    <location>
        <begin position="114"/>
        <end position="135"/>
    </location>
</feature>